<protein>
    <recommendedName>
        <fullName evidence="16">ADP-ribosylation factor-like protein 14</fullName>
    </recommendedName>
    <alternativeName>
        <fullName evidence="17">ADP-ribosylation factor 7</fullName>
    </alternativeName>
</protein>
<dbReference type="Gene3D" id="1.25.10.10">
    <property type="entry name" value="Leucine-rich Repeat Variant"/>
    <property type="match status" value="1"/>
</dbReference>
<evidence type="ECO:0000256" key="19">
    <source>
        <dbReference type="PIRSR" id="PIRSR606689-2"/>
    </source>
</evidence>
<dbReference type="InterPro" id="IPR006689">
    <property type="entry name" value="Small_GTPase_ARF/SAR"/>
</dbReference>
<dbReference type="GO" id="GO:0030010">
    <property type="term" value="P:establishment of cell polarity"/>
    <property type="evidence" value="ECO:0007669"/>
    <property type="project" value="UniProtKB-ARBA"/>
</dbReference>
<comment type="subunit">
    <text evidence="15">Interacts with ARL14EP.</text>
</comment>
<evidence type="ECO:0000256" key="2">
    <source>
        <dbReference type="ARBA" id="ARBA00004496"/>
    </source>
</evidence>
<dbReference type="Gene3D" id="1.20.5.690">
    <property type="entry name" value="Importin-alpha, importin-beta-binding domain"/>
    <property type="match status" value="1"/>
</dbReference>
<dbReference type="PANTHER" id="PTHR23316">
    <property type="entry name" value="IMPORTIN ALPHA"/>
    <property type="match status" value="1"/>
</dbReference>
<dbReference type="SMART" id="SM00175">
    <property type="entry name" value="RAB"/>
    <property type="match status" value="1"/>
</dbReference>
<dbReference type="Gene3D" id="3.40.50.300">
    <property type="entry name" value="P-loop containing nucleotide triphosphate hydrolases"/>
    <property type="match status" value="1"/>
</dbReference>
<keyword evidence="24" id="KW-1185">Reference proteome</keyword>
<dbReference type="InterPro" id="IPR032413">
    <property type="entry name" value="Arm_3"/>
</dbReference>
<feature type="repeat" description="ARM" evidence="20">
    <location>
        <begin position="290"/>
        <end position="334"/>
    </location>
</feature>
<evidence type="ECO:0000256" key="11">
    <source>
        <dbReference type="ARBA" id="ARBA00022990"/>
    </source>
</evidence>
<dbReference type="InterPro" id="IPR005225">
    <property type="entry name" value="Small_GTP-bd"/>
</dbReference>
<dbReference type="FunFam" id="1.20.5.690:FF:000004">
    <property type="entry name" value="Importin subunit alpha"/>
    <property type="match status" value="1"/>
</dbReference>
<dbReference type="InterPro" id="IPR002652">
    <property type="entry name" value="Importin-a_IBB"/>
</dbReference>
<evidence type="ECO:0000256" key="3">
    <source>
        <dbReference type="ARBA" id="ARBA00010290"/>
    </source>
</evidence>
<feature type="binding site" evidence="18">
    <location>
        <position position="66"/>
    </location>
    <ligand>
        <name>GTP</name>
        <dbReference type="ChEBI" id="CHEBI:37565"/>
    </ligand>
</feature>
<evidence type="ECO:0000256" key="20">
    <source>
        <dbReference type="PROSITE-ProRule" id="PRU00259"/>
    </source>
</evidence>
<evidence type="ECO:0000256" key="21">
    <source>
        <dbReference type="PROSITE-ProRule" id="PRU00561"/>
    </source>
</evidence>
<dbReference type="InterPro" id="IPR027417">
    <property type="entry name" value="P-loop_NTPase"/>
</dbReference>
<keyword evidence="12 18" id="KW-0342">GTP-binding</keyword>
<evidence type="ECO:0000256" key="16">
    <source>
        <dbReference type="ARBA" id="ARBA00072405"/>
    </source>
</evidence>
<dbReference type="FunFam" id="1.25.10.10:FF:000009">
    <property type="entry name" value="Importin subunit alpha"/>
    <property type="match status" value="1"/>
</dbReference>
<evidence type="ECO:0000256" key="6">
    <source>
        <dbReference type="ARBA" id="ARBA00022490"/>
    </source>
</evidence>
<dbReference type="GO" id="GO:0006606">
    <property type="term" value="P:protein import into nucleus"/>
    <property type="evidence" value="ECO:0007669"/>
    <property type="project" value="InterPro"/>
</dbReference>
<evidence type="ECO:0000256" key="18">
    <source>
        <dbReference type="PIRSR" id="PIRSR606689-1"/>
    </source>
</evidence>
<keyword evidence="10" id="KW-0653">Protein transport</keyword>
<proteinExistence type="inferred from homology"/>
<keyword evidence="8" id="KW-0677">Repeat</keyword>
<dbReference type="PROSITE" id="PS51417">
    <property type="entry name" value="ARF"/>
    <property type="match status" value="1"/>
</dbReference>
<evidence type="ECO:0000256" key="8">
    <source>
        <dbReference type="ARBA" id="ARBA00022737"/>
    </source>
</evidence>
<dbReference type="Pfam" id="PF00025">
    <property type="entry name" value="Arf"/>
    <property type="match status" value="1"/>
</dbReference>
<dbReference type="InterPro" id="IPR000225">
    <property type="entry name" value="Armadillo"/>
</dbReference>
<feature type="binding site" evidence="18">
    <location>
        <begin position="122"/>
        <end position="125"/>
    </location>
    <ligand>
        <name>GTP</name>
        <dbReference type="ChEBI" id="CHEBI:37565"/>
    </ligand>
</feature>
<evidence type="ECO:0000256" key="1">
    <source>
        <dbReference type="ARBA" id="ARBA00004123"/>
    </source>
</evidence>
<keyword evidence="6" id="KW-0963">Cytoplasm</keyword>
<dbReference type="SUPFAM" id="SSF48371">
    <property type="entry name" value="ARM repeat"/>
    <property type="match status" value="1"/>
</dbReference>
<dbReference type="GO" id="GO:0061608">
    <property type="term" value="F:nuclear import signal receptor activity"/>
    <property type="evidence" value="ECO:0007669"/>
    <property type="project" value="InterPro"/>
</dbReference>
<evidence type="ECO:0000256" key="10">
    <source>
        <dbReference type="ARBA" id="ARBA00022927"/>
    </source>
</evidence>
<dbReference type="PROSITE" id="PS51419">
    <property type="entry name" value="RAB"/>
    <property type="match status" value="1"/>
</dbReference>
<dbReference type="InterPro" id="IPR036975">
    <property type="entry name" value="Importin-a_IBB_sf"/>
</dbReference>
<sequence length="696" mass="77532">MGVQRSKPQRQAQVLILGLDGSGKTTLLYKLKYNESVVTVPTVGFNVETLETDRRSPELTVWDIGGQRKMRPNWRYHYSDTAGLVFVVDSQDEERLNEARKELHRVLKYEGLKGVPLVILANKQDLPGVLSPETLCLKLDLGRVCEGRAWFIQPCSAITGMGLEEGFRRMVATIANMADNEKLDNQRLKNFKNKGRDLETMRRQRTEVVVELRKNKRDEHLLKRRNVPHEDICEDSDVDGDFRSQNTSLEAIVQNATSDNQGIQLSAVQAARKLLSSDRNPPIDDLIKSGILPILVHCLDRDDNPSLQFEAAWALTNIASGTSEQTQAVVKSNAVPLFLRLLHSPHQNVCEQAVWALGNIIGDGPQCRDYVIGLGVVKPLLSFISPSIPITFLRNVTWVMVNLCRHKDPPPPMETIQEILPALCVLIHHTDVSILVDTVWALSYLTDAGNEQIQMVIDSGIVPYLVPLLSHQEVKVQTAALRAVGNIVTGTDEQTQVVLNCEALSHFPALLTHPKEKINKEAVWFLSNITAGNQQQVQAVIDAKLVPMIIHLLDKGDFGTQKEAAWAISNLTISGRKDQVAHLIEKQVIPPFCNLLTVKDAQVVQVVLDGLSNILKMADDEAETIANLIEECGGLEKVEHLQNHENEDIYKLAYEIIDQYFSSDDIDEDTSLVPETIQGGTYGFNSANVPAEGFQF</sequence>
<comment type="caution">
    <text evidence="23">The sequence shown here is derived from an EMBL/GenBank/DDBJ whole genome shotgun (WGS) entry which is preliminary data.</text>
</comment>
<dbReference type="SMART" id="SM00177">
    <property type="entry name" value="ARF"/>
    <property type="match status" value="1"/>
</dbReference>
<gene>
    <name evidence="23" type="ORF">MMEN_LOCUS18312</name>
</gene>
<dbReference type="PRINTS" id="PR00328">
    <property type="entry name" value="SAR1GTPBP"/>
</dbReference>
<dbReference type="Pfam" id="PF00514">
    <property type="entry name" value="Arm"/>
    <property type="match status" value="8"/>
</dbReference>
<evidence type="ECO:0000256" key="4">
    <source>
        <dbReference type="ARBA" id="ARBA00010394"/>
    </source>
</evidence>
<dbReference type="GO" id="GO:0003924">
    <property type="term" value="F:GTPase activity"/>
    <property type="evidence" value="ECO:0007669"/>
    <property type="project" value="InterPro"/>
</dbReference>
<evidence type="ECO:0000256" key="17">
    <source>
        <dbReference type="ARBA" id="ARBA00077764"/>
    </source>
</evidence>
<dbReference type="GO" id="GO:0046872">
    <property type="term" value="F:metal ion binding"/>
    <property type="evidence" value="ECO:0007669"/>
    <property type="project" value="UniProtKB-KW"/>
</dbReference>
<keyword evidence="11" id="KW-0007">Acetylation</keyword>
<evidence type="ECO:0000256" key="14">
    <source>
        <dbReference type="ARBA" id="ARBA00054077"/>
    </source>
</evidence>
<dbReference type="OrthoDB" id="29145at2759"/>
<dbReference type="PROSITE" id="PS50176">
    <property type="entry name" value="ARM_REPEAT"/>
    <property type="match status" value="2"/>
</dbReference>
<evidence type="ECO:0000256" key="7">
    <source>
        <dbReference type="ARBA" id="ARBA00022553"/>
    </source>
</evidence>
<feature type="binding site" evidence="19">
    <location>
        <position position="42"/>
    </location>
    <ligand>
        <name>Mg(2+)</name>
        <dbReference type="ChEBI" id="CHEBI:18420"/>
    </ligand>
</feature>
<name>A0A8S4BKS0_9TELE</name>
<evidence type="ECO:0000256" key="12">
    <source>
        <dbReference type="ARBA" id="ARBA00023134"/>
    </source>
</evidence>
<dbReference type="InterPro" id="IPR011989">
    <property type="entry name" value="ARM-like"/>
</dbReference>
<feature type="binding site" evidence="19">
    <location>
        <position position="25"/>
    </location>
    <ligand>
        <name>Mg(2+)</name>
        <dbReference type="ChEBI" id="CHEBI:18420"/>
    </ligand>
</feature>
<organism evidence="23 24">
    <name type="scientific">Menidia menidia</name>
    <name type="common">Atlantic silverside</name>
    <dbReference type="NCBI Taxonomy" id="238744"/>
    <lineage>
        <taxon>Eukaryota</taxon>
        <taxon>Metazoa</taxon>
        <taxon>Chordata</taxon>
        <taxon>Craniata</taxon>
        <taxon>Vertebrata</taxon>
        <taxon>Euteleostomi</taxon>
        <taxon>Actinopterygii</taxon>
        <taxon>Neopterygii</taxon>
        <taxon>Teleostei</taxon>
        <taxon>Neoteleostei</taxon>
        <taxon>Acanthomorphata</taxon>
        <taxon>Ovalentaria</taxon>
        <taxon>Atherinomorphae</taxon>
        <taxon>Atheriniformes</taxon>
        <taxon>Atherinopsidae</taxon>
        <taxon>Menidiinae</taxon>
        <taxon>Menidia</taxon>
    </lineage>
</organism>
<feature type="binding site" evidence="18">
    <location>
        <begin position="18"/>
        <end position="25"/>
    </location>
    <ligand>
        <name>GTP</name>
        <dbReference type="ChEBI" id="CHEBI:37565"/>
    </ligand>
</feature>
<dbReference type="GO" id="GO:0005634">
    <property type="term" value="C:nucleus"/>
    <property type="evidence" value="ECO:0007669"/>
    <property type="project" value="UniProtKB-SubCell"/>
</dbReference>
<evidence type="ECO:0000256" key="13">
    <source>
        <dbReference type="ARBA" id="ARBA00023242"/>
    </source>
</evidence>
<keyword evidence="13" id="KW-0539">Nucleus</keyword>
<reference evidence="23" key="1">
    <citation type="submission" date="2021-05" db="EMBL/GenBank/DDBJ databases">
        <authorList>
            <person name="Tigano A."/>
        </authorList>
    </citation>
    <scope>NUCLEOTIDE SEQUENCE</scope>
</reference>
<evidence type="ECO:0000313" key="23">
    <source>
        <dbReference type="EMBL" id="CAG6002131.1"/>
    </source>
</evidence>
<keyword evidence="9 18" id="KW-0547">Nucleotide-binding</keyword>
<comment type="similarity">
    <text evidence="4">Belongs to the importin alpha family.</text>
</comment>
<feature type="repeat" description="ARM" evidence="20">
    <location>
        <begin position="333"/>
        <end position="360"/>
    </location>
</feature>
<dbReference type="Proteomes" id="UP000677803">
    <property type="component" value="Unassembled WGS sequence"/>
</dbReference>
<comment type="function">
    <text evidence="14">GTPase that recruits MYO1E to MHC class II-containing vesicles via the effector protein ARL14EP and hence controls the movement of these vesicles along the actin cytoskeleton in dendritic cells.</text>
</comment>
<accession>A0A8S4BKS0</accession>
<evidence type="ECO:0000256" key="9">
    <source>
        <dbReference type="ARBA" id="ARBA00022741"/>
    </source>
</evidence>
<dbReference type="GO" id="GO:0005525">
    <property type="term" value="F:GTP binding"/>
    <property type="evidence" value="ECO:0007669"/>
    <property type="project" value="UniProtKB-KW"/>
</dbReference>
<dbReference type="SMART" id="SM00178">
    <property type="entry name" value="SAR"/>
    <property type="match status" value="1"/>
</dbReference>
<dbReference type="SUPFAM" id="SSF52540">
    <property type="entry name" value="P-loop containing nucleoside triphosphate hydrolases"/>
    <property type="match status" value="1"/>
</dbReference>
<comment type="similarity">
    <text evidence="3">Belongs to the small GTPase superfamily. Arf family.</text>
</comment>
<keyword evidence="7" id="KW-0597">Phosphoprotein</keyword>
<dbReference type="Pfam" id="PF01749">
    <property type="entry name" value="IBB"/>
    <property type="match status" value="1"/>
</dbReference>
<dbReference type="InterPro" id="IPR016024">
    <property type="entry name" value="ARM-type_fold"/>
</dbReference>
<dbReference type="NCBIfam" id="TIGR00231">
    <property type="entry name" value="small_GTP"/>
    <property type="match status" value="1"/>
</dbReference>
<dbReference type="SMART" id="SM00185">
    <property type="entry name" value="ARM"/>
    <property type="match status" value="8"/>
</dbReference>
<feature type="domain" description="IBB" evidence="22">
    <location>
        <begin position="171"/>
        <end position="234"/>
    </location>
</feature>
<evidence type="ECO:0000259" key="22">
    <source>
        <dbReference type="PROSITE" id="PS51214"/>
    </source>
</evidence>
<dbReference type="PROSITE" id="PS51214">
    <property type="entry name" value="IBB"/>
    <property type="match status" value="1"/>
</dbReference>
<evidence type="ECO:0000256" key="5">
    <source>
        <dbReference type="ARBA" id="ARBA00022448"/>
    </source>
</evidence>
<evidence type="ECO:0000256" key="15">
    <source>
        <dbReference type="ARBA" id="ARBA00061881"/>
    </source>
</evidence>
<keyword evidence="19" id="KW-0479">Metal-binding</keyword>
<keyword evidence="5 21" id="KW-0813">Transport</keyword>
<keyword evidence="19" id="KW-0460">Magnesium</keyword>
<dbReference type="Pfam" id="PF16186">
    <property type="entry name" value="Arm_3"/>
    <property type="match status" value="1"/>
</dbReference>
<dbReference type="FunFam" id="3.40.50.300:FF:000412">
    <property type="entry name" value="ADP-ribosylation factor 1"/>
    <property type="match status" value="1"/>
</dbReference>
<dbReference type="AlphaFoldDB" id="A0A8S4BKS0"/>
<comment type="subcellular location">
    <subcellularLocation>
        <location evidence="2">Cytoplasm</location>
    </subcellularLocation>
    <subcellularLocation>
        <location evidence="1">Nucleus</location>
    </subcellularLocation>
</comment>
<dbReference type="GO" id="GO:0005737">
    <property type="term" value="C:cytoplasm"/>
    <property type="evidence" value="ECO:0007669"/>
    <property type="project" value="UniProtKB-SubCell"/>
</dbReference>
<dbReference type="EMBL" id="CAJRST010037777">
    <property type="protein sequence ID" value="CAG6002131.1"/>
    <property type="molecule type" value="Genomic_DNA"/>
</dbReference>
<evidence type="ECO:0000313" key="24">
    <source>
        <dbReference type="Proteomes" id="UP000677803"/>
    </source>
</evidence>